<proteinExistence type="predicted"/>
<keyword evidence="2" id="KW-1185">Reference proteome</keyword>
<evidence type="ECO:0000313" key="1">
    <source>
        <dbReference type="EMBL" id="KNZ44000.1"/>
    </source>
</evidence>
<organism evidence="1 2">
    <name type="scientific">Puccinia sorghi</name>
    <dbReference type="NCBI Taxonomy" id="27349"/>
    <lineage>
        <taxon>Eukaryota</taxon>
        <taxon>Fungi</taxon>
        <taxon>Dikarya</taxon>
        <taxon>Basidiomycota</taxon>
        <taxon>Pucciniomycotina</taxon>
        <taxon>Pucciniomycetes</taxon>
        <taxon>Pucciniales</taxon>
        <taxon>Pucciniaceae</taxon>
        <taxon>Puccinia</taxon>
    </lineage>
</organism>
<comment type="caution">
    <text evidence="1">The sequence shown here is derived from an EMBL/GenBank/DDBJ whole genome shotgun (WGS) entry which is preliminary data.</text>
</comment>
<protein>
    <submittedName>
        <fullName evidence="1">Uncharacterized protein</fullName>
    </submittedName>
</protein>
<dbReference type="Proteomes" id="UP000037035">
    <property type="component" value="Unassembled WGS sequence"/>
</dbReference>
<dbReference type="STRING" id="27349.A0A0L6U897"/>
<dbReference type="EMBL" id="LAVV01015292">
    <property type="protein sequence ID" value="KNZ44000.1"/>
    <property type="molecule type" value="Genomic_DNA"/>
</dbReference>
<dbReference type="OrthoDB" id="2506362at2759"/>
<accession>A0A0L6U897</accession>
<dbReference type="AlphaFoldDB" id="A0A0L6U897"/>
<reference evidence="1 2" key="1">
    <citation type="submission" date="2015-08" db="EMBL/GenBank/DDBJ databases">
        <title>Next Generation Sequencing and Analysis of the Genome of Puccinia sorghi L Schw, the Causal Agent of Maize Common Rust.</title>
        <authorList>
            <person name="Rochi L."/>
            <person name="Burguener G."/>
            <person name="Darino M."/>
            <person name="Turjanski A."/>
            <person name="Kreff E."/>
            <person name="Dieguez M.J."/>
            <person name="Sacco F."/>
        </authorList>
    </citation>
    <scope>NUCLEOTIDE SEQUENCE [LARGE SCALE GENOMIC DNA]</scope>
    <source>
        <strain evidence="1 2">RO10H11247</strain>
    </source>
</reference>
<sequence length="103" mass="11901">MACGSQLSERAFFKAGVDQVSQMPKKRVNILQVFVHIMKQAMKQEQFNSKKSQVFSNCSSNYCKQTMALQKTNNIQAEMNHVNMEIMSKDQWDLPEKLVEILL</sequence>
<gene>
    <name evidence="1" type="ORF">VP01_961g3</name>
</gene>
<name>A0A0L6U897_9BASI</name>
<dbReference type="VEuPathDB" id="FungiDB:VP01_961g3"/>
<evidence type="ECO:0000313" key="2">
    <source>
        <dbReference type="Proteomes" id="UP000037035"/>
    </source>
</evidence>